<organism evidence="3 4">
    <name type="scientific">Agaribacter flavus</name>
    <dbReference type="NCBI Taxonomy" id="1902781"/>
    <lineage>
        <taxon>Bacteria</taxon>
        <taxon>Pseudomonadati</taxon>
        <taxon>Pseudomonadota</taxon>
        <taxon>Gammaproteobacteria</taxon>
        <taxon>Alteromonadales</taxon>
        <taxon>Alteromonadaceae</taxon>
        <taxon>Agaribacter</taxon>
    </lineage>
</organism>
<keyword evidence="4" id="KW-1185">Reference proteome</keyword>
<evidence type="ECO:0000256" key="2">
    <source>
        <dbReference type="ARBA" id="ARBA00022908"/>
    </source>
</evidence>
<accession>A0ABV7FVM4</accession>
<keyword evidence="2" id="KW-0229">DNA integration</keyword>
<protein>
    <submittedName>
        <fullName evidence="3">Uncharacterized protein</fullName>
    </submittedName>
</protein>
<dbReference type="PANTHER" id="PTHR30629:SF2">
    <property type="entry name" value="PROPHAGE INTEGRASE INTS-RELATED"/>
    <property type="match status" value="1"/>
</dbReference>
<dbReference type="Proteomes" id="UP001595478">
    <property type="component" value="Unassembled WGS sequence"/>
</dbReference>
<dbReference type="SUPFAM" id="SSF56349">
    <property type="entry name" value="DNA breaking-rejoining enzymes"/>
    <property type="match status" value="1"/>
</dbReference>
<comment type="similarity">
    <text evidence="1">Belongs to the 'phage' integrase family.</text>
</comment>
<reference evidence="4" key="1">
    <citation type="journal article" date="2019" name="Int. J. Syst. Evol. Microbiol.">
        <title>The Global Catalogue of Microorganisms (GCM) 10K type strain sequencing project: providing services to taxonomists for standard genome sequencing and annotation.</title>
        <authorList>
            <consortium name="The Broad Institute Genomics Platform"/>
            <consortium name="The Broad Institute Genome Sequencing Center for Infectious Disease"/>
            <person name="Wu L."/>
            <person name="Ma J."/>
        </authorList>
    </citation>
    <scope>NUCLEOTIDE SEQUENCE [LARGE SCALE GENOMIC DNA]</scope>
    <source>
        <strain evidence="4">KCTC 52473</strain>
    </source>
</reference>
<gene>
    <name evidence="3" type="ORF">ACFOHL_13060</name>
</gene>
<name>A0ABV7FVM4_9ALTE</name>
<evidence type="ECO:0000256" key="1">
    <source>
        <dbReference type="ARBA" id="ARBA00008857"/>
    </source>
</evidence>
<dbReference type="EMBL" id="JBHRSW010000029">
    <property type="protein sequence ID" value="MFC3122547.1"/>
    <property type="molecule type" value="Genomic_DNA"/>
</dbReference>
<dbReference type="PANTHER" id="PTHR30629">
    <property type="entry name" value="PROPHAGE INTEGRASE"/>
    <property type="match status" value="1"/>
</dbReference>
<evidence type="ECO:0000313" key="3">
    <source>
        <dbReference type="EMBL" id="MFC3122547.1"/>
    </source>
</evidence>
<dbReference type="RefSeq" id="WP_376920678.1">
    <property type="nucleotide sequence ID" value="NZ_JBHRSW010000029.1"/>
</dbReference>
<dbReference type="InterPro" id="IPR011010">
    <property type="entry name" value="DNA_brk_join_enz"/>
</dbReference>
<sequence>MELLSAKWDQVDLKRQTFKLYANITKTDAALVNLKEEGDHHFTLHDFRRTFRTLLSKLSVRRDVAEKCMNHSLKGVEKTDDCYGFFSFLHR</sequence>
<proteinExistence type="inferred from homology"/>
<dbReference type="InterPro" id="IPR050808">
    <property type="entry name" value="Phage_Integrase"/>
</dbReference>
<comment type="caution">
    <text evidence="3">The sequence shown here is derived from an EMBL/GenBank/DDBJ whole genome shotgun (WGS) entry which is preliminary data.</text>
</comment>
<evidence type="ECO:0000313" key="4">
    <source>
        <dbReference type="Proteomes" id="UP001595478"/>
    </source>
</evidence>